<dbReference type="InterPro" id="IPR050515">
    <property type="entry name" value="Beta-lactam/transpept"/>
</dbReference>
<accession>A0A9D2MJM7</accession>
<evidence type="ECO:0000313" key="2">
    <source>
        <dbReference type="EMBL" id="HJB75293.1"/>
    </source>
</evidence>
<dbReference type="GO" id="GO:0071555">
    <property type="term" value="P:cell wall organization"/>
    <property type="evidence" value="ECO:0007669"/>
    <property type="project" value="TreeGrafter"/>
</dbReference>
<gene>
    <name evidence="2" type="ORF">IAA37_06425</name>
</gene>
<reference evidence="2" key="2">
    <citation type="submission" date="2021-04" db="EMBL/GenBank/DDBJ databases">
        <authorList>
            <person name="Gilroy R."/>
        </authorList>
    </citation>
    <scope>NUCLEOTIDE SEQUENCE</scope>
    <source>
        <strain evidence="2">CHK188-16595</strain>
    </source>
</reference>
<dbReference type="GO" id="GO:0008658">
    <property type="term" value="F:penicillin binding"/>
    <property type="evidence" value="ECO:0007669"/>
    <property type="project" value="InterPro"/>
</dbReference>
<proteinExistence type="predicted"/>
<comment type="caution">
    <text evidence="2">The sequence shown here is derived from an EMBL/GenBank/DDBJ whole genome shotgun (WGS) entry which is preliminary data.</text>
</comment>
<dbReference type="InterPro" id="IPR012338">
    <property type="entry name" value="Beta-lactam/transpept-like"/>
</dbReference>
<dbReference type="InterPro" id="IPR001460">
    <property type="entry name" value="PCN-bd_Tpept"/>
</dbReference>
<evidence type="ECO:0000259" key="1">
    <source>
        <dbReference type="Pfam" id="PF00905"/>
    </source>
</evidence>
<organism evidence="2 3">
    <name type="scientific">Candidatus Eubacterium faecale</name>
    <dbReference type="NCBI Taxonomy" id="2838568"/>
    <lineage>
        <taxon>Bacteria</taxon>
        <taxon>Bacillati</taxon>
        <taxon>Bacillota</taxon>
        <taxon>Clostridia</taxon>
        <taxon>Eubacteriales</taxon>
        <taxon>Eubacteriaceae</taxon>
        <taxon>Eubacterium</taxon>
    </lineage>
</organism>
<dbReference type="Proteomes" id="UP000823877">
    <property type="component" value="Unassembled WGS sequence"/>
</dbReference>
<dbReference type="GO" id="GO:0005886">
    <property type="term" value="C:plasma membrane"/>
    <property type="evidence" value="ECO:0007669"/>
    <property type="project" value="TreeGrafter"/>
</dbReference>
<evidence type="ECO:0000313" key="3">
    <source>
        <dbReference type="Proteomes" id="UP000823877"/>
    </source>
</evidence>
<name>A0A9D2MJM7_9FIRM</name>
<dbReference type="Pfam" id="PF00905">
    <property type="entry name" value="Transpeptidase"/>
    <property type="match status" value="1"/>
</dbReference>
<dbReference type="SUPFAM" id="SSF56601">
    <property type="entry name" value="beta-lactamase/transpeptidase-like"/>
    <property type="match status" value="1"/>
</dbReference>
<feature type="domain" description="Penicillin-binding protein transpeptidase" evidence="1">
    <location>
        <begin position="198"/>
        <end position="487"/>
    </location>
</feature>
<reference evidence="2" key="1">
    <citation type="journal article" date="2021" name="PeerJ">
        <title>Extensive microbial diversity within the chicken gut microbiome revealed by metagenomics and culture.</title>
        <authorList>
            <person name="Gilroy R."/>
            <person name="Ravi A."/>
            <person name="Getino M."/>
            <person name="Pursley I."/>
            <person name="Horton D.L."/>
            <person name="Alikhan N.F."/>
            <person name="Baker D."/>
            <person name="Gharbi K."/>
            <person name="Hall N."/>
            <person name="Watson M."/>
            <person name="Adriaenssens E.M."/>
            <person name="Foster-Nyarko E."/>
            <person name="Jarju S."/>
            <person name="Secka A."/>
            <person name="Antonio M."/>
            <person name="Oren A."/>
            <person name="Chaudhuri R.R."/>
            <person name="La Ragione R."/>
            <person name="Hildebrand F."/>
            <person name="Pallen M.J."/>
        </authorList>
    </citation>
    <scope>NUCLEOTIDE SEQUENCE</scope>
    <source>
        <strain evidence="2">CHK188-16595</strain>
    </source>
</reference>
<protein>
    <recommendedName>
        <fullName evidence="1">Penicillin-binding protein transpeptidase domain-containing protein</fullName>
    </recommendedName>
</protein>
<dbReference type="PANTHER" id="PTHR30627">
    <property type="entry name" value="PEPTIDOGLYCAN D,D-TRANSPEPTIDASE"/>
    <property type="match status" value="1"/>
</dbReference>
<dbReference type="AlphaFoldDB" id="A0A9D2MJM7"/>
<sequence>MGKRIVSIAVAISVLFAAALGRVGFVALSGNYTVSSGYNSYTVTIASQKQTIYDRNMQKMNNNKDSLVAVIRPNENCLSELDLLFSQNEIEEIVEELSQGYPVVRPVEHYASCQYIKIFEVKSSDTSELLKFIQKQYGETAYEMNINFGIDAVGRILEGDEGEVYEEYNSEVAQGVVLTINREIQKAVEDAAKYMRKGAVVVMDAESAEILAMYSAPDDNMFRPVMPYTVGSVFKLVVTAAALENSVDLDFTCTGSVQVGDTEFSCQHEKAHGKEDIRAALANSCNCFFVELALKLGAENIHKTAEALGFGGNTEIMPGYVVTDGNLPSMNTLKESKGQLALLGFGQGLLTATPLQFCTALCALSANGLYAEPKLVSATLNSSGNRDDLPYNPSNRVISEETVKTLREYMRFVVTNGTGASAEYNHLSGGKTSTAQSGIYVDGKEVLNTWFAGVYPYDDPKYCIVVMTEDGKSGSSDCCPIFRTIVENIT</sequence>
<dbReference type="Gene3D" id="3.40.710.10">
    <property type="entry name" value="DD-peptidase/beta-lactamase superfamily"/>
    <property type="match status" value="1"/>
</dbReference>
<dbReference type="EMBL" id="DWXN01000012">
    <property type="protein sequence ID" value="HJB75293.1"/>
    <property type="molecule type" value="Genomic_DNA"/>
</dbReference>